<evidence type="ECO:0000313" key="3">
    <source>
        <dbReference type="Proteomes" id="UP000078546"/>
    </source>
</evidence>
<organism evidence="2 3">
    <name type="scientific">Plasmodium ovale curtisi</name>
    <dbReference type="NCBI Taxonomy" id="864141"/>
    <lineage>
        <taxon>Eukaryota</taxon>
        <taxon>Sar</taxon>
        <taxon>Alveolata</taxon>
        <taxon>Apicomplexa</taxon>
        <taxon>Aconoidasida</taxon>
        <taxon>Haemosporida</taxon>
        <taxon>Plasmodiidae</taxon>
        <taxon>Plasmodium</taxon>
        <taxon>Plasmodium (Plasmodium)</taxon>
    </lineage>
</organism>
<dbReference type="PANTHER" id="PTHR48209:SF3">
    <property type="entry name" value="SYNDECAN_NEUREXIN DOMAIN-CONTAINING PROTEIN"/>
    <property type="match status" value="1"/>
</dbReference>
<dbReference type="AlphaFoldDB" id="A0A1A8VYY0"/>
<dbReference type="Proteomes" id="UP000078560">
    <property type="component" value="Unassembled WGS sequence"/>
</dbReference>
<dbReference type="EMBL" id="FLQU01000161">
    <property type="protein sequence ID" value="SBS81511.1"/>
    <property type="molecule type" value="Genomic_DNA"/>
</dbReference>
<dbReference type="Proteomes" id="UP000078546">
    <property type="component" value="Unassembled WGS sequence"/>
</dbReference>
<gene>
    <name evidence="2" type="ORF">POVCU1_009930</name>
    <name evidence="1" type="ORF">POVCU2_0010710</name>
</gene>
<protein>
    <submittedName>
        <fullName evidence="2">Uncharacterized protein</fullName>
    </submittedName>
</protein>
<dbReference type="EMBL" id="FLQV01000177">
    <property type="protein sequence ID" value="SBS84065.1"/>
    <property type="molecule type" value="Genomic_DNA"/>
</dbReference>
<proteinExistence type="predicted"/>
<sequence length="1079" mass="127209">MMMALWEKSATTATLCLKRAERRFAHSRIAHVVPLYERKSRAKFKREKLIKKMKIQISHMSRNKGNSRISLNPSKGQTPLLPFSDAVDHEAITSGNMANVLWDERDENHIKEGANSSAYSYVDGLPKDNSSEISSYPTRGEENLMLVSTSLRTFTHVKKLYFFVTRRENKGFIAQMSNENLLKLCILMNMKKLRSLPIEEEFLRRVSCTSSEEIGRENNFSIDEHNFLYIFEFIHHIGLNNLHAVRKSEYNGGGKNWGFGQLQAVYTSLFDNLTNRVVLRKDEVIELFSINDRYLYFSKPLFAYVDSTISTNFRTLSEDDITYICKHLNKMMFCFSLLKSGISINQDVLRLVKRYVCKSIVFSGILYPHRDITVEEPNNLVNTKWDEREKIIAISEGKCQTVLQPGGKKLRDDLSTKFSNTDIKIYDDFQETIKRSTFVRTLNRELRKCIHEYKYYNLIDIFEFYTLHKVRNDSMLRRFINETEKYVNVMQYGYHAKALILFSMNIHNMEEENQKTVRKIVRRISHMLTFYWPVEFIIETIIACSYFSCKDKIYKNLFLYLKNNIKKCIHPVVLISLLKSMSSIKKMNFTIFHQTINYVKKNMDRIHINYIVYILKYMSLQNYRNFSFFLSFLSHEMVFSKISQLPNEGLVNFFYLIFHYSELLEKRGSNVTINNVIVKSNLSIFYTEYVLFLLLLRGESKLHDTRNTTKLSNVREEIESSGDWRKLDSDEREFSQWGEEETAEHKQNPNPSSPLDVNTFVFLLKICTNMKITNLNILHYSLNFVHNNLNIFNESHIAILFQFFSEHIINFVSSVGDRTTRTTYSYLLTIMRNNIVKIPDHHLPHCTFAVISFYFAEIVLNNSTRNTDLLENMLSMCCSKMRGAKKLLTDENEEKKASYELLNIISEVLQKLYVKMERRVPDELFNFCKHVKREYSDIKENIKNKNIRTSEQFVCFFSDLFRNKKINHFVKFLSYPYTIDIVIPNGDVQNLCSQKKAIFVIDKLDNLYLKNVQMTDFFEDYFLAKEGIVNETWKGEKKVYENDTTACLKPYEAIREWLLTRSNFSVSYMSISEWQKVYV</sequence>
<reference evidence="2" key="2">
    <citation type="submission" date="2016-05" db="EMBL/GenBank/DDBJ databases">
        <authorList>
            <person name="Lavstsen T."/>
            <person name="Jespersen J.S."/>
        </authorList>
    </citation>
    <scope>NUCLEOTIDE SEQUENCE [LARGE SCALE GENOMIC DNA]</scope>
</reference>
<accession>A0A1A8VYY0</accession>
<evidence type="ECO:0000313" key="4">
    <source>
        <dbReference type="Proteomes" id="UP000078560"/>
    </source>
</evidence>
<name>A0A1A8VYY0_PLAOA</name>
<evidence type="ECO:0000313" key="2">
    <source>
        <dbReference type="EMBL" id="SBS84065.1"/>
    </source>
</evidence>
<reference evidence="3 4" key="1">
    <citation type="submission" date="2016-05" db="EMBL/GenBank/DDBJ databases">
        <authorList>
            <person name="Naeem Raeece"/>
        </authorList>
    </citation>
    <scope>NUCLEOTIDE SEQUENCE [LARGE SCALE GENOMIC DNA]</scope>
</reference>
<evidence type="ECO:0000313" key="1">
    <source>
        <dbReference type="EMBL" id="SBS81511.1"/>
    </source>
</evidence>
<dbReference type="PANTHER" id="PTHR48209">
    <property type="entry name" value="AGL056WP"/>
    <property type="match status" value="1"/>
</dbReference>